<feature type="chain" id="PRO_5026870247" evidence="1">
    <location>
        <begin position="20"/>
        <end position="187"/>
    </location>
</feature>
<evidence type="ECO:0000313" key="4">
    <source>
        <dbReference type="Proteomes" id="UP000504844"/>
    </source>
</evidence>
<dbReference type="PANTHER" id="PTHR34406:SF1">
    <property type="entry name" value="PROTEIN YCEI"/>
    <property type="match status" value="1"/>
</dbReference>
<feature type="signal peptide" evidence="1">
    <location>
        <begin position="1"/>
        <end position="19"/>
    </location>
</feature>
<evidence type="ECO:0000256" key="1">
    <source>
        <dbReference type="SAM" id="SignalP"/>
    </source>
</evidence>
<reference evidence="3 4" key="1">
    <citation type="submission" date="2020-05" db="EMBL/GenBank/DDBJ databases">
        <title>Complete genome sequence of Deefgea sp. D17.</title>
        <authorList>
            <person name="Bae J.-W."/>
            <person name="Han J.E."/>
        </authorList>
    </citation>
    <scope>NUCLEOTIDE SEQUENCE [LARGE SCALE GENOMIC DNA]</scope>
    <source>
        <strain evidence="3 4">D17</strain>
    </source>
</reference>
<dbReference type="Proteomes" id="UP000504844">
    <property type="component" value="Chromosome"/>
</dbReference>
<dbReference type="PANTHER" id="PTHR34406">
    <property type="entry name" value="PROTEIN YCEI"/>
    <property type="match status" value="1"/>
</dbReference>
<dbReference type="EMBL" id="CP054143">
    <property type="protein sequence ID" value="QKJ65322.1"/>
    <property type="molecule type" value="Genomic_DNA"/>
</dbReference>
<dbReference type="SMART" id="SM00867">
    <property type="entry name" value="YceI"/>
    <property type="match status" value="1"/>
</dbReference>
<proteinExistence type="predicted"/>
<dbReference type="Gene3D" id="2.40.128.110">
    <property type="entry name" value="Lipid/polyisoprenoid-binding, YceI-like"/>
    <property type="match status" value="1"/>
</dbReference>
<evidence type="ECO:0000313" key="3">
    <source>
        <dbReference type="EMBL" id="QKJ65322.1"/>
    </source>
</evidence>
<name>A0A6M8SJT9_9NEIS</name>
<evidence type="ECO:0000259" key="2">
    <source>
        <dbReference type="SMART" id="SM00867"/>
    </source>
</evidence>
<keyword evidence="4" id="KW-1185">Reference proteome</keyword>
<keyword evidence="1" id="KW-0732">Signal</keyword>
<sequence>MHQFIRSALFVSLAATAFAAPEVYTIDPSHTLPTFEVKHLGYSTQRGSFDKTSGSITLDLAAKKGATEITIDTSSLRSGWEKRDAHLKGEDFFNTAKFPTMTFKSNDFKFAGDQLVSVVGQLTLLGVSKPVTLKVTDFKCSPHPMSKKPTCGADAIATIKRSEFGMSAYVPAVSDEVTLRIQVEASQ</sequence>
<dbReference type="InterPro" id="IPR007372">
    <property type="entry name" value="Lipid/polyisoprenoid-bd_YceI"/>
</dbReference>
<organism evidence="3 4">
    <name type="scientific">Deefgea piscis</name>
    <dbReference type="NCBI Taxonomy" id="2739061"/>
    <lineage>
        <taxon>Bacteria</taxon>
        <taxon>Pseudomonadati</taxon>
        <taxon>Pseudomonadota</taxon>
        <taxon>Betaproteobacteria</taxon>
        <taxon>Neisseriales</taxon>
        <taxon>Chitinibacteraceae</taxon>
        <taxon>Deefgea</taxon>
    </lineage>
</organism>
<accession>A0A6M8SJT9</accession>
<protein>
    <submittedName>
        <fullName evidence="3">Polyisoprenoid-binding protein</fullName>
    </submittedName>
</protein>
<dbReference type="SUPFAM" id="SSF101874">
    <property type="entry name" value="YceI-like"/>
    <property type="match status" value="1"/>
</dbReference>
<dbReference type="InterPro" id="IPR036761">
    <property type="entry name" value="TTHA0802/YceI-like_sf"/>
</dbReference>
<feature type="domain" description="Lipid/polyisoprenoid-binding YceI-like" evidence="2">
    <location>
        <begin position="23"/>
        <end position="186"/>
    </location>
</feature>
<dbReference type="AlphaFoldDB" id="A0A6M8SJT9"/>
<dbReference type="RefSeq" id="WP_173531832.1">
    <property type="nucleotide sequence ID" value="NZ_CP054143.1"/>
</dbReference>
<dbReference type="KEGG" id="dee:HQN60_00390"/>
<dbReference type="Pfam" id="PF04264">
    <property type="entry name" value="YceI"/>
    <property type="match status" value="1"/>
</dbReference>
<gene>
    <name evidence="3" type="ORF">HQN60_00390</name>
</gene>